<dbReference type="InterPro" id="IPR050166">
    <property type="entry name" value="ABC_transporter_ATP-bind"/>
</dbReference>
<dbReference type="InterPro" id="IPR017871">
    <property type="entry name" value="ABC_transporter-like_CS"/>
</dbReference>
<evidence type="ECO:0000256" key="7">
    <source>
        <dbReference type="ARBA" id="ARBA00022967"/>
    </source>
</evidence>
<feature type="domain" description="ABC transporter" evidence="9">
    <location>
        <begin position="6"/>
        <end position="237"/>
    </location>
</feature>
<protein>
    <submittedName>
        <fullName evidence="10">Taurine transport system ATP-binding protein</fullName>
    </submittedName>
</protein>
<keyword evidence="7" id="KW-1278">Translocase</keyword>
<dbReference type="PROSITE" id="PS50893">
    <property type="entry name" value="ABC_TRANSPORTER_2"/>
    <property type="match status" value="1"/>
</dbReference>
<sequence length="265" mass="29103">MSALEIRGLSVVYEGGRGRSPTVALADVNLSVESGEFVVALGASGCGKTTLLNCIAGFIQPADGDVRIDGQVVTGPGADRGVVFQKHALMPWLNVIDNVALGLRFQRVPKAERERVALQMLSLVGLDAHAQARVYELSGGMQQRVGIARALASDPRMLLMDEPMGALDAMTREAVQEVVLDVWGRTRKTVFFITHGVEEALFLATRLVVMTPRPGRIAQTYALPFSRRYLETRDARAVKSSPEFIEWRERLIRILHDDAVHEVLT</sequence>
<name>A0A1H7JM91_9BURK</name>
<evidence type="ECO:0000256" key="3">
    <source>
        <dbReference type="ARBA" id="ARBA00022475"/>
    </source>
</evidence>
<dbReference type="Pfam" id="PF00005">
    <property type="entry name" value="ABC_tran"/>
    <property type="match status" value="1"/>
</dbReference>
<gene>
    <name evidence="10" type="ORF">SAMN05192542_103322</name>
</gene>
<dbReference type="InterPro" id="IPR003439">
    <property type="entry name" value="ABC_transporter-like_ATP-bd"/>
</dbReference>
<dbReference type="SUPFAM" id="SSF52540">
    <property type="entry name" value="P-loop containing nucleoside triphosphate hydrolases"/>
    <property type="match status" value="1"/>
</dbReference>
<keyword evidence="8" id="KW-0472">Membrane</keyword>
<evidence type="ECO:0000256" key="4">
    <source>
        <dbReference type="ARBA" id="ARBA00022519"/>
    </source>
</evidence>
<comment type="similarity">
    <text evidence="1">Belongs to the ABC transporter superfamily.</text>
</comment>
<dbReference type="SMART" id="SM00382">
    <property type="entry name" value="AAA"/>
    <property type="match status" value="1"/>
</dbReference>
<reference evidence="11" key="1">
    <citation type="submission" date="2016-10" db="EMBL/GenBank/DDBJ databases">
        <authorList>
            <person name="Varghese N."/>
            <person name="Submissions S."/>
        </authorList>
    </citation>
    <scope>NUCLEOTIDE SEQUENCE [LARGE SCALE GENOMIC DNA]</scope>
    <source>
        <strain evidence="11">LMG 26416</strain>
    </source>
</reference>
<dbReference type="PROSITE" id="PS00211">
    <property type="entry name" value="ABC_TRANSPORTER_1"/>
    <property type="match status" value="1"/>
</dbReference>
<evidence type="ECO:0000256" key="2">
    <source>
        <dbReference type="ARBA" id="ARBA00022448"/>
    </source>
</evidence>
<keyword evidence="11" id="KW-1185">Reference proteome</keyword>
<dbReference type="RefSeq" id="WP_090544520.1">
    <property type="nucleotide sequence ID" value="NZ_FNSR01000001.1"/>
</dbReference>
<evidence type="ECO:0000256" key="1">
    <source>
        <dbReference type="ARBA" id="ARBA00005417"/>
    </source>
</evidence>
<keyword evidence="3" id="KW-1003">Cell membrane</keyword>
<dbReference type="Proteomes" id="UP000199120">
    <property type="component" value="Unassembled WGS sequence"/>
</dbReference>
<dbReference type="CDD" id="cd03293">
    <property type="entry name" value="ABC_NrtD_SsuB_transporters"/>
    <property type="match status" value="1"/>
</dbReference>
<keyword evidence="6 10" id="KW-0067">ATP-binding</keyword>
<evidence type="ECO:0000256" key="8">
    <source>
        <dbReference type="ARBA" id="ARBA00023136"/>
    </source>
</evidence>
<keyword evidence="2" id="KW-0813">Transport</keyword>
<dbReference type="STRING" id="416943.SAMN05445871_2018"/>
<dbReference type="EMBL" id="FOAJ01000003">
    <property type="protein sequence ID" value="SEK75070.1"/>
    <property type="molecule type" value="Genomic_DNA"/>
</dbReference>
<dbReference type="InterPro" id="IPR027417">
    <property type="entry name" value="P-loop_NTPase"/>
</dbReference>
<dbReference type="Gene3D" id="3.40.50.300">
    <property type="entry name" value="P-loop containing nucleotide triphosphate hydrolases"/>
    <property type="match status" value="1"/>
</dbReference>
<dbReference type="AlphaFoldDB" id="A0A1H7JM91"/>
<evidence type="ECO:0000313" key="10">
    <source>
        <dbReference type="EMBL" id="SEK75070.1"/>
    </source>
</evidence>
<dbReference type="GO" id="GO:0016887">
    <property type="term" value="F:ATP hydrolysis activity"/>
    <property type="evidence" value="ECO:0007669"/>
    <property type="project" value="InterPro"/>
</dbReference>
<dbReference type="PANTHER" id="PTHR42788">
    <property type="entry name" value="TAURINE IMPORT ATP-BINDING PROTEIN-RELATED"/>
    <property type="match status" value="1"/>
</dbReference>
<evidence type="ECO:0000256" key="5">
    <source>
        <dbReference type="ARBA" id="ARBA00022741"/>
    </source>
</evidence>
<keyword evidence="4" id="KW-0997">Cell inner membrane</keyword>
<keyword evidence="5" id="KW-0547">Nucleotide-binding</keyword>
<evidence type="ECO:0000313" key="11">
    <source>
        <dbReference type="Proteomes" id="UP000199120"/>
    </source>
</evidence>
<proteinExistence type="inferred from homology"/>
<dbReference type="GO" id="GO:0005524">
    <property type="term" value="F:ATP binding"/>
    <property type="evidence" value="ECO:0007669"/>
    <property type="project" value="UniProtKB-KW"/>
</dbReference>
<organism evidence="10 11">
    <name type="scientific">Paraburkholderia caballeronis</name>
    <dbReference type="NCBI Taxonomy" id="416943"/>
    <lineage>
        <taxon>Bacteria</taxon>
        <taxon>Pseudomonadati</taxon>
        <taxon>Pseudomonadota</taxon>
        <taxon>Betaproteobacteria</taxon>
        <taxon>Burkholderiales</taxon>
        <taxon>Burkholderiaceae</taxon>
        <taxon>Paraburkholderia</taxon>
    </lineage>
</organism>
<evidence type="ECO:0000256" key="6">
    <source>
        <dbReference type="ARBA" id="ARBA00022840"/>
    </source>
</evidence>
<evidence type="ECO:0000259" key="9">
    <source>
        <dbReference type="PROSITE" id="PS50893"/>
    </source>
</evidence>
<dbReference type="InterPro" id="IPR003593">
    <property type="entry name" value="AAA+_ATPase"/>
</dbReference>
<accession>A0A1H7JM91</accession>
<dbReference type="OrthoDB" id="9783039at2"/>
<dbReference type="PANTHER" id="PTHR42788:SF18">
    <property type="entry name" value="TAURINE IMPORT ATP-BINDING PROTEIN TAUB"/>
    <property type="match status" value="1"/>
</dbReference>